<keyword evidence="3" id="KW-0067">ATP-binding</keyword>
<dbReference type="SUPFAM" id="SSF52540">
    <property type="entry name" value="P-loop containing nucleoside triphosphate hydrolases"/>
    <property type="match status" value="1"/>
</dbReference>
<keyword evidence="2" id="KW-0547">Nucleotide-binding</keyword>
<protein>
    <submittedName>
        <fullName evidence="5">Iron-sulfur cluster assembly ATPase protein SufC</fullName>
    </submittedName>
</protein>
<feature type="domain" description="ABC transporter" evidence="4">
    <location>
        <begin position="7"/>
        <end position="249"/>
    </location>
</feature>
<dbReference type="Pfam" id="PF00005">
    <property type="entry name" value="ABC_tran"/>
    <property type="match status" value="1"/>
</dbReference>
<reference evidence="5" key="1">
    <citation type="submission" date="2020-02" db="EMBL/GenBank/DDBJ databases">
        <authorList>
            <person name="Meier V. D."/>
        </authorList>
    </citation>
    <scope>NUCLEOTIDE SEQUENCE</scope>
    <source>
        <strain evidence="5">AVDCRST_MAG10</strain>
    </source>
</reference>
<sequence>MSAPPLFEIQGLHVEVEGTEILKGVDLTILPGQVAALMGPNGSGKSTLANTLLAHPDYQVTAGRILFKGEDITSWPTDVRGKSGLFLAFQYPEEIPGVSVIQFLRQALSARKGIDLSILELRLAIMSWMDRLGIDPSFGDRYLNEGFSGGEKKRNEVLQMAILEPEFAVLDETDSGLDIDALKVVSKGVQEVRTDRPDLGVLVITHYQRILQYLAPDVVHILVDGRIVASGGMDLADRLEREGYESWRGPSAGHGTGPA</sequence>
<dbReference type="SMART" id="SM00382">
    <property type="entry name" value="AAA"/>
    <property type="match status" value="1"/>
</dbReference>
<proteinExistence type="inferred from homology"/>
<dbReference type="InterPro" id="IPR003439">
    <property type="entry name" value="ABC_transporter-like_ATP-bd"/>
</dbReference>
<evidence type="ECO:0000256" key="2">
    <source>
        <dbReference type="ARBA" id="ARBA00022741"/>
    </source>
</evidence>
<dbReference type="PROSITE" id="PS00211">
    <property type="entry name" value="ABC_TRANSPORTER_1"/>
    <property type="match status" value="1"/>
</dbReference>
<organism evidence="5">
    <name type="scientific">uncultured Acidimicrobiales bacterium</name>
    <dbReference type="NCBI Taxonomy" id="310071"/>
    <lineage>
        <taxon>Bacteria</taxon>
        <taxon>Bacillati</taxon>
        <taxon>Actinomycetota</taxon>
        <taxon>Acidimicrobiia</taxon>
        <taxon>Acidimicrobiales</taxon>
        <taxon>environmental samples</taxon>
    </lineage>
</organism>
<evidence type="ECO:0000256" key="1">
    <source>
        <dbReference type="ARBA" id="ARBA00006216"/>
    </source>
</evidence>
<dbReference type="CDD" id="cd03217">
    <property type="entry name" value="ABC_FeS_Assembly"/>
    <property type="match status" value="1"/>
</dbReference>
<dbReference type="GO" id="GO:0005524">
    <property type="term" value="F:ATP binding"/>
    <property type="evidence" value="ECO:0007669"/>
    <property type="project" value="UniProtKB-KW"/>
</dbReference>
<dbReference type="InterPro" id="IPR027417">
    <property type="entry name" value="P-loop_NTPase"/>
</dbReference>
<dbReference type="PROSITE" id="PS50893">
    <property type="entry name" value="ABC_TRANSPORTER_2"/>
    <property type="match status" value="1"/>
</dbReference>
<gene>
    <name evidence="5" type="ORF">AVDCRST_MAG10-2035</name>
</gene>
<dbReference type="InterPro" id="IPR003593">
    <property type="entry name" value="AAA+_ATPase"/>
</dbReference>
<name>A0A6J4ID02_9ACTN</name>
<comment type="similarity">
    <text evidence="1">Belongs to the ABC transporter superfamily. Ycf16 family.</text>
</comment>
<dbReference type="NCBIfam" id="TIGR01978">
    <property type="entry name" value="sufC"/>
    <property type="match status" value="1"/>
</dbReference>
<dbReference type="Gene3D" id="3.40.50.300">
    <property type="entry name" value="P-loop containing nucleotide triphosphate hydrolases"/>
    <property type="match status" value="1"/>
</dbReference>
<evidence type="ECO:0000256" key="3">
    <source>
        <dbReference type="ARBA" id="ARBA00022840"/>
    </source>
</evidence>
<evidence type="ECO:0000259" key="4">
    <source>
        <dbReference type="PROSITE" id="PS50893"/>
    </source>
</evidence>
<accession>A0A6J4ID02</accession>
<dbReference type="PANTHER" id="PTHR43204:SF1">
    <property type="entry name" value="ABC TRANSPORTER I FAMILY MEMBER 6, CHLOROPLASTIC"/>
    <property type="match status" value="1"/>
</dbReference>
<dbReference type="InterPro" id="IPR017871">
    <property type="entry name" value="ABC_transporter-like_CS"/>
</dbReference>
<dbReference type="GO" id="GO:0016887">
    <property type="term" value="F:ATP hydrolysis activity"/>
    <property type="evidence" value="ECO:0007669"/>
    <property type="project" value="InterPro"/>
</dbReference>
<dbReference type="EMBL" id="CADCTB010000128">
    <property type="protein sequence ID" value="CAA9246848.1"/>
    <property type="molecule type" value="Genomic_DNA"/>
</dbReference>
<dbReference type="InterPro" id="IPR010230">
    <property type="entry name" value="FeS-cluster_ATPase_SufC"/>
</dbReference>
<evidence type="ECO:0000313" key="5">
    <source>
        <dbReference type="EMBL" id="CAA9246848.1"/>
    </source>
</evidence>
<dbReference type="AlphaFoldDB" id="A0A6J4ID02"/>
<dbReference type="PANTHER" id="PTHR43204">
    <property type="entry name" value="ABC TRANSPORTER I FAMILY MEMBER 6, CHLOROPLASTIC"/>
    <property type="match status" value="1"/>
</dbReference>